<dbReference type="Gene3D" id="2.60.40.10">
    <property type="entry name" value="Immunoglobulins"/>
    <property type="match status" value="1"/>
</dbReference>
<feature type="signal peptide" evidence="1">
    <location>
        <begin position="1"/>
        <end position="19"/>
    </location>
</feature>
<gene>
    <name evidence="3" type="ORF">SAE01_43100</name>
</gene>
<feature type="domain" description="Secretion system C-terminal sorting" evidence="2">
    <location>
        <begin position="334"/>
        <end position="399"/>
    </location>
</feature>
<sequence>MQKLYITLQLLLLFSFGNAQTTVSLGASKDNTIYSAFTGNSNGQGEYFFVGKNAVGNAGSVQRALLQFDLSTIPANATITSAILTVYVNKSAPTATGLELRKLNAAWGEGTSDAAGREAQGATATTNDATWLQRVSPTLAWTTAGGDFSPTVSASVQSIAAGIGSPTAVTMQGVNVTADVQSWVANSSSNFGWILKANDETLEASVKRFVSKNSASTAQRPSLSVTYQATLPITLKGFSASLSRQNALLKWSTSTEIDNDRFEIEHSLNGRDFLTIAEVKANGASTTEHSYSYLHENISAGKHFYRITDVDKSGHRRYSQIITLSSMSTPALQVYPNPATSFISVTTSSVLKGAEFSINSLAGQLLLRGKLSEQQIDIQKLPAGQYWLTLKTNSGELMKAQFLKK</sequence>
<protein>
    <recommendedName>
        <fullName evidence="2">Secretion system C-terminal sorting domain-containing protein</fullName>
    </recommendedName>
</protein>
<keyword evidence="1" id="KW-0732">Signal</keyword>
<organism evidence="3 4">
    <name type="scientific">Segetibacter aerophilus</name>
    <dbReference type="NCBI Taxonomy" id="670293"/>
    <lineage>
        <taxon>Bacteria</taxon>
        <taxon>Pseudomonadati</taxon>
        <taxon>Bacteroidota</taxon>
        <taxon>Chitinophagia</taxon>
        <taxon>Chitinophagales</taxon>
        <taxon>Chitinophagaceae</taxon>
        <taxon>Segetibacter</taxon>
    </lineage>
</organism>
<dbReference type="AlphaFoldDB" id="A0A512BIM3"/>
<evidence type="ECO:0000259" key="2">
    <source>
        <dbReference type="Pfam" id="PF18962"/>
    </source>
</evidence>
<evidence type="ECO:0000313" key="3">
    <source>
        <dbReference type="EMBL" id="GEO11814.1"/>
    </source>
</evidence>
<evidence type="ECO:0000256" key="1">
    <source>
        <dbReference type="SAM" id="SignalP"/>
    </source>
</evidence>
<proteinExistence type="predicted"/>
<dbReference type="NCBIfam" id="NF033679">
    <property type="entry name" value="DNRLRE_dom"/>
    <property type="match status" value="1"/>
</dbReference>
<evidence type="ECO:0000313" key="4">
    <source>
        <dbReference type="Proteomes" id="UP000321513"/>
    </source>
</evidence>
<dbReference type="EMBL" id="BJYT01000029">
    <property type="protein sequence ID" value="GEO11814.1"/>
    <property type="molecule type" value="Genomic_DNA"/>
</dbReference>
<keyword evidence="4" id="KW-1185">Reference proteome</keyword>
<feature type="chain" id="PRO_5022181780" description="Secretion system C-terminal sorting domain-containing protein" evidence="1">
    <location>
        <begin position="20"/>
        <end position="405"/>
    </location>
</feature>
<name>A0A512BIM3_9BACT</name>
<accession>A0A512BIM3</accession>
<dbReference type="InterPro" id="IPR013783">
    <property type="entry name" value="Ig-like_fold"/>
</dbReference>
<dbReference type="Pfam" id="PF18962">
    <property type="entry name" value="Por_Secre_tail"/>
    <property type="match status" value="1"/>
</dbReference>
<reference evidence="3 4" key="1">
    <citation type="submission" date="2019-07" db="EMBL/GenBank/DDBJ databases">
        <title>Whole genome shotgun sequence of Segetibacter aerophilus NBRC 106135.</title>
        <authorList>
            <person name="Hosoyama A."/>
            <person name="Uohara A."/>
            <person name="Ohji S."/>
            <person name="Ichikawa N."/>
        </authorList>
    </citation>
    <scope>NUCLEOTIDE SEQUENCE [LARGE SCALE GENOMIC DNA]</scope>
    <source>
        <strain evidence="3 4">NBRC 106135</strain>
    </source>
</reference>
<dbReference type="InterPro" id="IPR026444">
    <property type="entry name" value="Secre_tail"/>
</dbReference>
<dbReference type="NCBIfam" id="TIGR04183">
    <property type="entry name" value="Por_Secre_tail"/>
    <property type="match status" value="1"/>
</dbReference>
<dbReference type="OrthoDB" id="9816593at2"/>
<comment type="caution">
    <text evidence="3">The sequence shown here is derived from an EMBL/GenBank/DDBJ whole genome shotgun (WGS) entry which is preliminary data.</text>
</comment>
<dbReference type="RefSeq" id="WP_147205929.1">
    <property type="nucleotide sequence ID" value="NZ_BJYT01000029.1"/>
</dbReference>
<dbReference type="Proteomes" id="UP000321513">
    <property type="component" value="Unassembled WGS sequence"/>
</dbReference>